<accession>A0A1G8VN57</accession>
<proteinExistence type="predicted"/>
<gene>
    <name evidence="1" type="ORF">SAMN04488098_100235</name>
</gene>
<reference evidence="2" key="1">
    <citation type="submission" date="2016-10" db="EMBL/GenBank/DDBJ databases">
        <authorList>
            <person name="Varghese N."/>
            <person name="Submissions S."/>
        </authorList>
    </citation>
    <scope>NUCLEOTIDE SEQUENCE [LARGE SCALE GENOMIC DNA]</scope>
    <source>
        <strain evidence="2">DSM 19181</strain>
    </source>
</reference>
<evidence type="ECO:0000313" key="2">
    <source>
        <dbReference type="Proteomes" id="UP000199433"/>
    </source>
</evidence>
<organism evidence="1 2">
    <name type="scientific">Alkalibacterium thalassium</name>
    <dbReference type="NCBI Taxonomy" id="426701"/>
    <lineage>
        <taxon>Bacteria</taxon>
        <taxon>Bacillati</taxon>
        <taxon>Bacillota</taxon>
        <taxon>Bacilli</taxon>
        <taxon>Lactobacillales</taxon>
        <taxon>Carnobacteriaceae</taxon>
        <taxon>Alkalibacterium</taxon>
    </lineage>
</organism>
<name>A0A1G8VN57_9LACT</name>
<sequence length="83" mass="9312">MMNELNGLIMSIKEQVSEYGGGSKVSIIYSTLDGSYIDHYINGIQEDYIPNILQQRSMGVKLHTSTLGELYKAALKEGIRRTE</sequence>
<protein>
    <submittedName>
        <fullName evidence="1">Uncharacterized protein</fullName>
    </submittedName>
</protein>
<dbReference type="RefSeq" id="WP_091264308.1">
    <property type="nucleotide sequence ID" value="NZ_FNFK01000002.1"/>
</dbReference>
<dbReference type="EMBL" id="FNFK01000002">
    <property type="protein sequence ID" value="SDJ67412.1"/>
    <property type="molecule type" value="Genomic_DNA"/>
</dbReference>
<dbReference type="AlphaFoldDB" id="A0A1G8VN57"/>
<dbReference type="Proteomes" id="UP000199433">
    <property type="component" value="Unassembled WGS sequence"/>
</dbReference>
<keyword evidence="2" id="KW-1185">Reference proteome</keyword>
<evidence type="ECO:0000313" key="1">
    <source>
        <dbReference type="EMBL" id="SDJ67412.1"/>
    </source>
</evidence>